<dbReference type="OrthoDB" id="1363at2759"/>
<dbReference type="PANTHER" id="PTHR30024">
    <property type="entry name" value="ALIPHATIC SULFONATES-BINDING PROTEIN-RELATED"/>
    <property type="match status" value="1"/>
</dbReference>
<dbReference type="GO" id="GO:0042597">
    <property type="term" value="C:periplasmic space"/>
    <property type="evidence" value="ECO:0007669"/>
    <property type="project" value="UniProtKB-SubCell"/>
</dbReference>
<protein>
    <submittedName>
        <fullName evidence="5">Uracil-DNA glycosylase</fullName>
    </submittedName>
</protein>
<accession>A0A5M3ZBW3</accession>
<evidence type="ECO:0000313" key="5">
    <source>
        <dbReference type="EMBL" id="GFF20344.1"/>
    </source>
</evidence>
<proteinExistence type="inferred from homology"/>
<gene>
    <name evidence="5" type="ORF">ATEIFO6365_0012010000</name>
</gene>
<dbReference type="CDD" id="cd13637">
    <property type="entry name" value="PBP2_Ca3427_like"/>
    <property type="match status" value="1"/>
</dbReference>
<keyword evidence="6" id="KW-1185">Reference proteome</keyword>
<organism evidence="5 6">
    <name type="scientific">Aspergillus terreus</name>
    <dbReference type="NCBI Taxonomy" id="33178"/>
    <lineage>
        <taxon>Eukaryota</taxon>
        <taxon>Fungi</taxon>
        <taxon>Dikarya</taxon>
        <taxon>Ascomycota</taxon>
        <taxon>Pezizomycotina</taxon>
        <taxon>Eurotiomycetes</taxon>
        <taxon>Eurotiomycetidae</taxon>
        <taxon>Eurotiales</taxon>
        <taxon>Aspergillaceae</taxon>
        <taxon>Aspergillus</taxon>
        <taxon>Aspergillus subgen. Circumdati</taxon>
    </lineage>
</organism>
<dbReference type="PANTHER" id="PTHR30024:SF47">
    <property type="entry name" value="TAURINE-BINDING PERIPLASMIC PROTEIN"/>
    <property type="match status" value="1"/>
</dbReference>
<sequence>MASVTPTIRIGYVPEHYLTPLHLALRSAASRSLPFNVSLIPFPSGTGHMITSLREKEIDVAIGLTEGWVAGLAGKQQAQKDPSEGGYRMVGQWVDTPLRWAIVTGRERDNLRSVADLKDQRVGVSRLGSGSHIMSFVLAQQQGWQPDSLATVPLGPFGALRNGVTGHNQQNGEPTAEFFMWEHFTTKPYFHATAETPRPPLKKIGEIYTPWPSWMIVASTAVFPDPQQDEQLAQLLRVLDQGVKDFEADTAQAVRLLGTGELGCTYGEEDATEWLKDVRFAHGVRGVDRKMVEDVVAVLKVAGVIDEGMTKDEAVQRVVGIHRFDGPVLPSQWPAQHSAIYQAVRTIETVKYEEYFSQTPPSPAGKTRQIRTLNRVHALIRAASDCRKASLHEGEWRRSTEELLLRHFDDELECSKCDNRLWLAEFRGMLGRPTRSMCVCNPNETLRGEGIEALSDTSKPFRKRLDMPVLDHSGRPEQIGARKPDAVIGLRRSDGDRIDKLVCEYQDLQCNKFDDDRGIAFPFLVLEAKSEVAGPGFQSVETQTAFPIRALINIQKSLAEHARMHRDPLLWFIAFSGEIWKVYGCSSQGAEIRITELWHGTILRHDCALQLYLIIDFIYDWAVEVYRKDVFQCLAAAQSVASEDSHSLSTLQQADQLGDDQIDHLIDDSSATYASQPHGSCPSTDGTLPLDVKCQPRQSSSDIEMADSILLQNDITEDSNTDNGPRHCSEDAVIRNADEVFFTFHHLILPEGEADIISILTSIRPNDNAATTAYKLLLLFNAENPIILNEETVFQMEEQWTGSSHPSSRGERGAIFAIISFSTYFRPTDWQLMRDISCISASIGAINALGSIALQGYDSVIDGSQVDISNLTGDVVRPLSAIFGQQSTAAAAKNLCLSLEKNPLGFDWVEAPPEATFIAEVWKGLDSNTPDIPLVSILFYSSVYKVVEGTMSVPGLRSISLVNLGSQTQRDGALILKRPISWEWYSQCPKYCLTVFDRSNIHNNVAMGHKLSQVLEHGGLYLNSGRRIEDDDRRAIESWIENLLADGPSDAA</sequence>
<dbReference type="EMBL" id="BLJY01000012">
    <property type="protein sequence ID" value="GFF20344.1"/>
    <property type="molecule type" value="Genomic_DNA"/>
</dbReference>
<evidence type="ECO:0000256" key="3">
    <source>
        <dbReference type="ARBA" id="ARBA00022729"/>
    </source>
</evidence>
<evidence type="ECO:0000259" key="4">
    <source>
        <dbReference type="Pfam" id="PF22384"/>
    </source>
</evidence>
<dbReference type="Pfam" id="PF22384">
    <property type="entry name" value="PBP2_Ca3427_like"/>
    <property type="match status" value="1"/>
</dbReference>
<dbReference type="VEuPathDB" id="FungiDB:ATEG_08062"/>
<evidence type="ECO:0000313" key="6">
    <source>
        <dbReference type="Proteomes" id="UP000452235"/>
    </source>
</evidence>
<evidence type="ECO:0000256" key="1">
    <source>
        <dbReference type="ARBA" id="ARBA00004418"/>
    </source>
</evidence>
<dbReference type="SUPFAM" id="SSF53850">
    <property type="entry name" value="Periplasmic binding protein-like II"/>
    <property type="match status" value="1"/>
</dbReference>
<dbReference type="InterPro" id="IPR054364">
    <property type="entry name" value="Ca3427-like_PBP2"/>
</dbReference>
<comment type="subcellular location">
    <subcellularLocation>
        <location evidence="1">Periplasm</location>
    </subcellularLocation>
</comment>
<dbReference type="Proteomes" id="UP000452235">
    <property type="component" value="Unassembled WGS sequence"/>
</dbReference>
<dbReference type="VEuPathDB" id="FungiDB:ATEG_08063"/>
<name>A0A5M3ZBW3_ASPTE</name>
<comment type="caution">
    <text evidence="5">The sequence shown here is derived from an EMBL/GenBank/DDBJ whole genome shotgun (WGS) entry which is preliminary data.</text>
</comment>
<keyword evidence="3" id="KW-0732">Signal</keyword>
<feature type="domain" description="Ca3427-like PBP 2" evidence="4">
    <location>
        <begin position="100"/>
        <end position="207"/>
    </location>
</feature>
<comment type="similarity">
    <text evidence="2">Belongs to the bacterial solute-binding protein SsuA/TauA family.</text>
</comment>
<dbReference type="AlphaFoldDB" id="A0A5M3ZBW3"/>
<evidence type="ECO:0000256" key="2">
    <source>
        <dbReference type="ARBA" id="ARBA00010742"/>
    </source>
</evidence>
<reference evidence="5 6" key="1">
    <citation type="submission" date="2020-01" db="EMBL/GenBank/DDBJ databases">
        <title>Aspergillus terreus IFO 6365 whole genome shotgun sequence.</title>
        <authorList>
            <person name="Kanamasa S."/>
            <person name="Takahashi H."/>
        </authorList>
    </citation>
    <scope>NUCLEOTIDE SEQUENCE [LARGE SCALE GENOMIC DNA]</scope>
    <source>
        <strain evidence="5 6">IFO 6365</strain>
    </source>
</reference>
<dbReference type="Gene3D" id="3.40.190.10">
    <property type="entry name" value="Periplasmic binding protein-like II"/>
    <property type="match status" value="2"/>
</dbReference>